<comment type="similarity">
    <text evidence="10 12">Belongs to the EPSP synthase family. MurA subfamily.</text>
</comment>
<organism evidence="14 15">
    <name type="scientific">Desulfuribacillus alkaliarsenatis</name>
    <dbReference type="NCBI Taxonomy" id="766136"/>
    <lineage>
        <taxon>Bacteria</taxon>
        <taxon>Bacillati</taxon>
        <taxon>Bacillota</taxon>
        <taxon>Desulfuribacillia</taxon>
        <taxon>Desulfuribacillales</taxon>
        <taxon>Desulfuribacillaceae</taxon>
        <taxon>Desulfuribacillus</taxon>
    </lineage>
</organism>
<comment type="catalytic activity">
    <reaction evidence="11 12">
        <text>phosphoenolpyruvate + UDP-N-acetyl-alpha-D-glucosamine = UDP-N-acetyl-3-O-(1-carboxyvinyl)-alpha-D-glucosamine + phosphate</text>
        <dbReference type="Rhea" id="RHEA:18681"/>
        <dbReference type="ChEBI" id="CHEBI:43474"/>
        <dbReference type="ChEBI" id="CHEBI:57705"/>
        <dbReference type="ChEBI" id="CHEBI:58702"/>
        <dbReference type="ChEBI" id="CHEBI:68483"/>
        <dbReference type="EC" id="2.5.1.7"/>
    </reaction>
</comment>
<dbReference type="InterPro" id="IPR050068">
    <property type="entry name" value="MurA_subfamily"/>
</dbReference>
<evidence type="ECO:0000256" key="6">
    <source>
        <dbReference type="ARBA" id="ARBA00022960"/>
    </source>
</evidence>
<proteinExistence type="inferred from homology"/>
<dbReference type="InterPro" id="IPR005750">
    <property type="entry name" value="UDP_GlcNAc_COvinyl_MurA"/>
</dbReference>
<gene>
    <name evidence="12" type="primary">murA</name>
    <name evidence="14" type="ORF">BHF68_06925</name>
</gene>
<feature type="binding site" evidence="12">
    <location>
        <position position="98"/>
    </location>
    <ligand>
        <name>UDP-N-acetyl-alpha-D-glucosamine</name>
        <dbReference type="ChEBI" id="CHEBI:57705"/>
    </ligand>
</feature>
<comment type="caution">
    <text evidence="14">The sequence shown here is derived from an EMBL/GenBank/DDBJ whole genome shotgun (WGS) entry which is preliminary data.</text>
</comment>
<dbReference type="InterPro" id="IPR013792">
    <property type="entry name" value="RNA3'P_cycl/enolpyr_Trfase_a/b"/>
</dbReference>
<evidence type="ECO:0000259" key="13">
    <source>
        <dbReference type="Pfam" id="PF00275"/>
    </source>
</evidence>
<dbReference type="Pfam" id="PF00275">
    <property type="entry name" value="EPSP_synthase"/>
    <property type="match status" value="1"/>
</dbReference>
<feature type="active site" description="Proton donor" evidence="12">
    <location>
        <position position="122"/>
    </location>
</feature>
<keyword evidence="5 12" id="KW-0808">Transferase</keyword>
<sequence length="452" mass="49266">METDFNERIIIKKAPPLKGTIRIHGAKNAVLPIIAASILGQEQPSYIEEVPDLEDVRILRDALKYLGAKLSYQDDTLMIDTSTLTKTDPPKDLVQKMRASFLLMGSLLARTGHVRIYLPGGCAIGARPIDQHLKGFQALGAEIIETKEYIEASVVGRLQAATIYLDVPSVGATENIMMAATLAEGTTVIENVAQEPEIVDLANYLNTMGAKVKGAGTNVIRIEGVEKLTGARHTVIPDRIETGTYLTIAAATGSELFLQNAIGDHLRAVIAKLTEAGIDISEEDDGILVKACEPLKPLQIKTLPYPGFPTDMQAQFTALMAIAKGTSYITETVFENRYMHCKQLQKMGANISVEGRHASIVGGRTLQGTKVEMTDLRAGAAMIIAGLVAEGITEVTNLHHIDRGYVDIVGKLQQVGADIYRVRQPLEKAVYRERIQEATQRERRAILKPTFA</sequence>
<dbReference type="GO" id="GO:0005737">
    <property type="term" value="C:cytoplasm"/>
    <property type="evidence" value="ECO:0007669"/>
    <property type="project" value="UniProtKB-SubCell"/>
</dbReference>
<comment type="function">
    <text evidence="12">Cell wall formation. Adds enolpyruvyl to UDP-N-acetylglucosamine.</text>
</comment>
<keyword evidence="3 12" id="KW-0963">Cytoplasm</keyword>
<dbReference type="GO" id="GO:0008760">
    <property type="term" value="F:UDP-N-acetylglucosamine 1-carboxyvinyltransferase activity"/>
    <property type="evidence" value="ECO:0007669"/>
    <property type="project" value="UniProtKB-UniRule"/>
</dbReference>
<dbReference type="GO" id="GO:0008360">
    <property type="term" value="P:regulation of cell shape"/>
    <property type="evidence" value="ECO:0007669"/>
    <property type="project" value="UniProtKB-KW"/>
</dbReference>
<keyword evidence="6 12" id="KW-0133">Cell shape</keyword>
<comment type="subcellular location">
    <subcellularLocation>
        <location evidence="1 12">Cytoplasm</location>
    </subcellularLocation>
</comment>
<accession>A0A1E5G2X7</accession>
<dbReference type="HAMAP" id="MF_00111">
    <property type="entry name" value="MurA"/>
    <property type="match status" value="1"/>
</dbReference>
<feature type="binding site" evidence="12">
    <location>
        <position position="311"/>
    </location>
    <ligand>
        <name>UDP-N-acetyl-alpha-D-glucosamine</name>
        <dbReference type="ChEBI" id="CHEBI:57705"/>
    </ligand>
</feature>
<comment type="pathway">
    <text evidence="2 12">Cell wall biogenesis; peptidoglycan biosynthesis.</text>
</comment>
<dbReference type="EC" id="2.5.1.7" evidence="12"/>
<dbReference type="GO" id="GO:0019277">
    <property type="term" value="P:UDP-N-acetylgalactosamine biosynthetic process"/>
    <property type="evidence" value="ECO:0007669"/>
    <property type="project" value="InterPro"/>
</dbReference>
<comment type="caution">
    <text evidence="12">Lacks conserved residue(s) required for the propagation of feature annotation.</text>
</comment>
<evidence type="ECO:0000256" key="5">
    <source>
        <dbReference type="ARBA" id="ARBA00022679"/>
    </source>
</evidence>
<dbReference type="InterPro" id="IPR036968">
    <property type="entry name" value="Enolpyruvate_Tfrase_sf"/>
</dbReference>
<dbReference type="AlphaFoldDB" id="A0A1E5G2X7"/>
<dbReference type="CDD" id="cd01555">
    <property type="entry name" value="UdpNAET"/>
    <property type="match status" value="1"/>
</dbReference>
<dbReference type="STRING" id="766136.BHF68_06925"/>
<evidence type="ECO:0000256" key="2">
    <source>
        <dbReference type="ARBA" id="ARBA00004752"/>
    </source>
</evidence>
<feature type="modified residue" description="2-(S-cysteinyl)pyruvic acid O-phosphothioketal" evidence="12">
    <location>
        <position position="122"/>
    </location>
</feature>
<dbReference type="OrthoDB" id="9803760at2"/>
<dbReference type="Proteomes" id="UP000094296">
    <property type="component" value="Unassembled WGS sequence"/>
</dbReference>
<keyword evidence="7 12" id="KW-0573">Peptidoglycan synthesis</keyword>
<dbReference type="Gene3D" id="3.65.10.10">
    <property type="entry name" value="Enolpyruvate transferase domain"/>
    <property type="match status" value="2"/>
</dbReference>
<dbReference type="NCBIfam" id="TIGR01072">
    <property type="entry name" value="murA"/>
    <property type="match status" value="1"/>
</dbReference>
<dbReference type="FunFam" id="3.65.10.10:FF:000001">
    <property type="entry name" value="UDP-N-acetylglucosamine 1-carboxyvinyltransferase"/>
    <property type="match status" value="1"/>
</dbReference>
<protein>
    <recommendedName>
        <fullName evidence="12">UDP-N-acetylglucosamine 1-carboxyvinyltransferase</fullName>
        <ecNumber evidence="12">2.5.1.7</ecNumber>
    </recommendedName>
    <alternativeName>
        <fullName evidence="12">Enoylpyruvate transferase</fullName>
    </alternativeName>
    <alternativeName>
        <fullName evidence="12">UDP-N-acetylglucosamine enolpyruvyl transferase</fullName>
        <shortName evidence="12">EPT</shortName>
    </alternativeName>
</protein>
<feature type="binding site" evidence="12">
    <location>
        <position position="333"/>
    </location>
    <ligand>
        <name>UDP-N-acetyl-alpha-D-glucosamine</name>
        <dbReference type="ChEBI" id="CHEBI:57705"/>
    </ligand>
</feature>
<keyword evidence="12" id="KW-0670">Pyruvate</keyword>
<evidence type="ECO:0000256" key="3">
    <source>
        <dbReference type="ARBA" id="ARBA00022490"/>
    </source>
</evidence>
<evidence type="ECO:0000256" key="12">
    <source>
        <dbReference type="HAMAP-Rule" id="MF_00111"/>
    </source>
</evidence>
<dbReference type="PANTHER" id="PTHR43783">
    <property type="entry name" value="UDP-N-ACETYLGLUCOSAMINE 1-CARBOXYVINYLTRANSFERASE"/>
    <property type="match status" value="1"/>
</dbReference>
<evidence type="ECO:0000256" key="4">
    <source>
        <dbReference type="ARBA" id="ARBA00022618"/>
    </source>
</evidence>
<evidence type="ECO:0000256" key="9">
    <source>
        <dbReference type="ARBA" id="ARBA00023316"/>
    </source>
</evidence>
<keyword evidence="9 12" id="KW-0961">Cell wall biogenesis/degradation</keyword>
<keyword evidence="4 12" id="KW-0132">Cell division</keyword>
<evidence type="ECO:0000256" key="7">
    <source>
        <dbReference type="ARBA" id="ARBA00022984"/>
    </source>
</evidence>
<evidence type="ECO:0000313" key="15">
    <source>
        <dbReference type="Proteomes" id="UP000094296"/>
    </source>
</evidence>
<dbReference type="GO" id="GO:0009252">
    <property type="term" value="P:peptidoglycan biosynthetic process"/>
    <property type="evidence" value="ECO:0007669"/>
    <property type="project" value="UniProtKB-UniRule"/>
</dbReference>
<dbReference type="EMBL" id="MIJE01000030">
    <property type="protein sequence ID" value="OEF96881.1"/>
    <property type="molecule type" value="Genomic_DNA"/>
</dbReference>
<dbReference type="GO" id="GO:0071555">
    <property type="term" value="P:cell wall organization"/>
    <property type="evidence" value="ECO:0007669"/>
    <property type="project" value="UniProtKB-KW"/>
</dbReference>
<evidence type="ECO:0000256" key="8">
    <source>
        <dbReference type="ARBA" id="ARBA00023306"/>
    </source>
</evidence>
<dbReference type="UniPathway" id="UPA00219"/>
<evidence type="ECO:0000313" key="14">
    <source>
        <dbReference type="EMBL" id="OEF96881.1"/>
    </source>
</evidence>
<feature type="binding site" evidence="12">
    <location>
        <begin position="27"/>
        <end position="28"/>
    </location>
    <ligand>
        <name>phosphoenolpyruvate</name>
        <dbReference type="ChEBI" id="CHEBI:58702"/>
    </ligand>
</feature>
<keyword evidence="15" id="KW-1185">Reference proteome</keyword>
<dbReference type="InterPro" id="IPR001986">
    <property type="entry name" value="Enolpyruvate_Tfrase_dom"/>
</dbReference>
<feature type="binding site" evidence="12">
    <location>
        <begin position="127"/>
        <end position="131"/>
    </location>
    <ligand>
        <name>UDP-N-acetyl-alpha-D-glucosamine</name>
        <dbReference type="ChEBI" id="CHEBI:57705"/>
    </ligand>
</feature>
<evidence type="ECO:0000256" key="11">
    <source>
        <dbReference type="ARBA" id="ARBA00047527"/>
    </source>
</evidence>
<feature type="domain" description="Enolpyruvate transferase" evidence="13">
    <location>
        <begin position="13"/>
        <end position="412"/>
    </location>
</feature>
<dbReference type="SUPFAM" id="SSF55205">
    <property type="entry name" value="EPT/RTPC-like"/>
    <property type="match status" value="1"/>
</dbReference>
<dbReference type="NCBIfam" id="NF006873">
    <property type="entry name" value="PRK09369.1"/>
    <property type="match status" value="1"/>
</dbReference>
<dbReference type="PANTHER" id="PTHR43783:SF1">
    <property type="entry name" value="UDP-N-ACETYLGLUCOSAMINE 1-CARBOXYVINYLTRANSFERASE"/>
    <property type="match status" value="1"/>
</dbReference>
<evidence type="ECO:0000256" key="1">
    <source>
        <dbReference type="ARBA" id="ARBA00004496"/>
    </source>
</evidence>
<dbReference type="GO" id="GO:0051301">
    <property type="term" value="P:cell division"/>
    <property type="evidence" value="ECO:0007669"/>
    <property type="project" value="UniProtKB-KW"/>
</dbReference>
<reference evidence="14 15" key="1">
    <citation type="submission" date="2016-09" db="EMBL/GenBank/DDBJ databases">
        <title>Draft genome sequence for the type strain of Desulfuribacillus alkaliarsenatis AHT28, an obligately anaerobic, sulfidogenic bacterium isolated from Russian soda lake sediments.</title>
        <authorList>
            <person name="Abin C.A."/>
            <person name="Hollibaugh J.T."/>
        </authorList>
    </citation>
    <scope>NUCLEOTIDE SEQUENCE [LARGE SCALE GENOMIC DNA]</scope>
    <source>
        <strain evidence="14 15">AHT28</strain>
    </source>
</reference>
<name>A0A1E5G2X7_9FIRM</name>
<evidence type="ECO:0000256" key="10">
    <source>
        <dbReference type="ARBA" id="ARBA00038367"/>
    </source>
</evidence>
<keyword evidence="8 12" id="KW-0131">Cell cycle</keyword>